<dbReference type="SUPFAM" id="SSF52540">
    <property type="entry name" value="P-loop containing nucleoside triphosphate hydrolases"/>
    <property type="match status" value="1"/>
</dbReference>
<dbReference type="PANTHER" id="PTHR13779:SF7">
    <property type="entry name" value="ATPASE WRNIP1"/>
    <property type="match status" value="1"/>
</dbReference>
<dbReference type="Pfam" id="PF16193">
    <property type="entry name" value="AAA_assoc_2"/>
    <property type="match status" value="1"/>
</dbReference>
<dbReference type="CDD" id="cd18139">
    <property type="entry name" value="HLD_clamp_RarA"/>
    <property type="match status" value="1"/>
</dbReference>
<keyword evidence="5" id="KW-0067">ATP-binding</keyword>
<evidence type="ECO:0000313" key="8">
    <source>
        <dbReference type="Proteomes" id="UP000053577"/>
    </source>
</evidence>
<organism evidence="7 8">
    <name type="scientific">Dehalococcoides mccartyi</name>
    <dbReference type="NCBI Taxonomy" id="61435"/>
    <lineage>
        <taxon>Bacteria</taxon>
        <taxon>Bacillati</taxon>
        <taxon>Chloroflexota</taxon>
        <taxon>Dehalococcoidia</taxon>
        <taxon>Dehalococcoidales</taxon>
        <taxon>Dehalococcoidaceae</taxon>
        <taxon>Dehalococcoides</taxon>
    </lineage>
</organism>
<accession>A0A0V8M2N0</accession>
<dbReference type="InterPro" id="IPR027417">
    <property type="entry name" value="P-loop_NTPase"/>
</dbReference>
<evidence type="ECO:0000256" key="1">
    <source>
        <dbReference type="ARBA" id="ARBA00002393"/>
    </source>
</evidence>
<comment type="similarity">
    <text evidence="2">Belongs to the AAA ATPase family. RarA/MGS1/WRNIP1 subfamily.</text>
</comment>
<evidence type="ECO:0000259" key="6">
    <source>
        <dbReference type="SMART" id="SM00382"/>
    </source>
</evidence>
<dbReference type="EMBL" id="JGYD01000018">
    <property type="protein sequence ID" value="KSV18039.1"/>
    <property type="molecule type" value="Genomic_DNA"/>
</dbReference>
<dbReference type="SMART" id="SM00382">
    <property type="entry name" value="AAA"/>
    <property type="match status" value="1"/>
</dbReference>
<dbReference type="GO" id="GO:0003677">
    <property type="term" value="F:DNA binding"/>
    <property type="evidence" value="ECO:0007669"/>
    <property type="project" value="InterPro"/>
</dbReference>
<keyword evidence="4" id="KW-0547">Nucleotide-binding</keyword>
<dbReference type="InterPro" id="IPR008921">
    <property type="entry name" value="DNA_pol3_clamp-load_cplx_C"/>
</dbReference>
<dbReference type="RefSeq" id="WP_010936998.1">
    <property type="nucleotide sequence ID" value="NZ_AP017649.1"/>
</dbReference>
<dbReference type="Gene3D" id="3.40.50.300">
    <property type="entry name" value="P-loop containing nucleotide triphosphate hydrolases"/>
    <property type="match status" value="1"/>
</dbReference>
<dbReference type="Gene3D" id="1.10.3710.10">
    <property type="entry name" value="DNA polymerase III clamp loader subunits, C-terminal domain"/>
    <property type="match status" value="1"/>
</dbReference>
<keyword evidence="3" id="KW-0235">DNA replication</keyword>
<dbReference type="OrthoDB" id="9778364at2"/>
<dbReference type="PANTHER" id="PTHR13779">
    <property type="entry name" value="WERNER HELICASE-INTERACTING PROTEIN 1 FAMILY MEMBER"/>
    <property type="match status" value="1"/>
</dbReference>
<dbReference type="FunFam" id="1.20.272.10:FF:000001">
    <property type="entry name" value="Putative AAA family ATPase"/>
    <property type="match status" value="1"/>
</dbReference>
<comment type="caution">
    <text evidence="7">The sequence shown here is derived from an EMBL/GenBank/DDBJ whole genome shotgun (WGS) entry which is preliminary data.</text>
</comment>
<evidence type="ECO:0000256" key="4">
    <source>
        <dbReference type="ARBA" id="ARBA00022741"/>
    </source>
</evidence>
<dbReference type="FunFam" id="3.40.50.300:FF:000137">
    <property type="entry name" value="Replication-associated recombination protein A"/>
    <property type="match status" value="1"/>
</dbReference>
<dbReference type="InterPro" id="IPR021886">
    <property type="entry name" value="MgsA_C"/>
</dbReference>
<dbReference type="GO" id="GO:0008047">
    <property type="term" value="F:enzyme activator activity"/>
    <property type="evidence" value="ECO:0007669"/>
    <property type="project" value="TreeGrafter"/>
</dbReference>
<gene>
    <name evidence="7" type="ORF">DA01_05205</name>
</gene>
<feature type="domain" description="AAA+ ATPase" evidence="6">
    <location>
        <begin position="56"/>
        <end position="173"/>
    </location>
</feature>
<dbReference type="InterPro" id="IPR051314">
    <property type="entry name" value="AAA_ATPase_RarA/MGS1/WRNIP1"/>
</dbReference>
<dbReference type="Pfam" id="PF00004">
    <property type="entry name" value="AAA"/>
    <property type="match status" value="1"/>
</dbReference>
<dbReference type="AlphaFoldDB" id="A0A0V8M2N0"/>
<dbReference type="eggNOG" id="COG2256">
    <property type="taxonomic scope" value="Bacteria"/>
</dbReference>
<comment type="function">
    <text evidence="1">DNA-dependent ATPase that plays important roles in cellular responses to stalled DNA replication processes.</text>
</comment>
<proteinExistence type="inferred from homology"/>
<dbReference type="Pfam" id="PF12002">
    <property type="entry name" value="MgsA_C"/>
    <property type="match status" value="1"/>
</dbReference>
<dbReference type="GO" id="GO:0016887">
    <property type="term" value="F:ATP hydrolysis activity"/>
    <property type="evidence" value="ECO:0007669"/>
    <property type="project" value="InterPro"/>
</dbReference>
<sequence>MPERIMDLFDAGAEKLKKSQSPLAARMRPEGLSEFVGQDHLIGEGRALRLAIEGDKIPSLIFWGPPGSGKTTLANIIARRLDAHFSALSAVSAGVADLRRVVEEARERLKFERRRTILFIDEIHRFNKSQQDAILPYVEDGTVVLIGATTENPSFEVNSALLSRAQVYVLNPLSEKEISLILKRSLEDPSGLGNYHARLLEEAEKHISSFAQGDARIALNILELAVMTTPPDKDGWRVVGLPQVEDAAQKKSLRYDKSGEQHYDLISALHKTMRGSDPDAAVYWLGRMLEAGEDPLYIARRVIRFATEDVGLADPQGLVVAMAAQQAVHFLGMPEGKLALAEAVIYLAASPKSNSVYTAYSSVQKEIARNPQADVPLHLRNAPTGLMKDLGYGKDYKYAHNYQNHFVKQQNLPEAIKNSRFYFPGKLGYELNIVNRLRAWWGNAKADTTTGEKQDDS</sequence>
<evidence type="ECO:0000256" key="2">
    <source>
        <dbReference type="ARBA" id="ARBA00008959"/>
    </source>
</evidence>
<name>A0A0V8M2N0_9CHLR</name>
<dbReference type="Proteomes" id="UP000053577">
    <property type="component" value="Unassembled WGS sequence"/>
</dbReference>
<protein>
    <submittedName>
        <fullName evidence="7">ATPase AAA</fullName>
    </submittedName>
</protein>
<dbReference type="GO" id="GO:0006261">
    <property type="term" value="P:DNA-templated DNA replication"/>
    <property type="evidence" value="ECO:0007669"/>
    <property type="project" value="TreeGrafter"/>
</dbReference>
<reference evidence="7 8" key="1">
    <citation type="journal article" date="2015" name="Sci. Rep.">
        <title>A comparative genomics and reductive dehalogenase gene transcription study of two chloroethene-respiring bacteria, Dehalococcoides mccartyi strains MB and 11a.</title>
        <authorList>
            <person name="Low A."/>
            <person name="Shen Z."/>
            <person name="Cheng D."/>
            <person name="Rogers M.J."/>
            <person name="Lee P.K."/>
            <person name="He J."/>
        </authorList>
    </citation>
    <scope>NUCLEOTIDE SEQUENCE [LARGE SCALE GENOMIC DNA]</scope>
    <source>
        <strain evidence="7 8">MB</strain>
    </source>
</reference>
<dbReference type="PATRIC" id="fig|61435.5.peg.1026"/>
<dbReference type="Gene3D" id="1.20.272.10">
    <property type="match status" value="1"/>
</dbReference>
<dbReference type="Gene3D" id="1.10.8.60">
    <property type="match status" value="1"/>
</dbReference>
<dbReference type="CDD" id="cd00009">
    <property type="entry name" value="AAA"/>
    <property type="match status" value="1"/>
</dbReference>
<evidence type="ECO:0000256" key="3">
    <source>
        <dbReference type="ARBA" id="ARBA00022705"/>
    </source>
</evidence>
<dbReference type="InterPro" id="IPR003959">
    <property type="entry name" value="ATPase_AAA_core"/>
</dbReference>
<dbReference type="InterPro" id="IPR003593">
    <property type="entry name" value="AAA+_ATPase"/>
</dbReference>
<dbReference type="GO" id="GO:0000731">
    <property type="term" value="P:DNA synthesis involved in DNA repair"/>
    <property type="evidence" value="ECO:0007669"/>
    <property type="project" value="TreeGrafter"/>
</dbReference>
<dbReference type="GeneID" id="3229452"/>
<dbReference type="SUPFAM" id="SSF48019">
    <property type="entry name" value="post-AAA+ oligomerization domain-like"/>
    <property type="match status" value="1"/>
</dbReference>
<dbReference type="GO" id="GO:0017116">
    <property type="term" value="F:single-stranded DNA helicase activity"/>
    <property type="evidence" value="ECO:0007669"/>
    <property type="project" value="TreeGrafter"/>
</dbReference>
<dbReference type="InterPro" id="IPR032423">
    <property type="entry name" value="AAA_assoc_2"/>
</dbReference>
<evidence type="ECO:0000313" key="7">
    <source>
        <dbReference type="EMBL" id="KSV18039.1"/>
    </source>
</evidence>
<dbReference type="GO" id="GO:0005524">
    <property type="term" value="F:ATP binding"/>
    <property type="evidence" value="ECO:0007669"/>
    <property type="project" value="UniProtKB-KW"/>
</dbReference>
<evidence type="ECO:0000256" key="5">
    <source>
        <dbReference type="ARBA" id="ARBA00022840"/>
    </source>
</evidence>